<keyword evidence="2" id="KW-1185">Reference proteome</keyword>
<dbReference type="AlphaFoldDB" id="X6NCA2"/>
<sequence length="224" mass="25904">MHLKKKKKNGHNSAKNNEGVKMTLEIDLEREGKSKKEITRLYKTKINVNEIHDNWLNESFIMSKILKPASKETQTVLPPILNLSVQTHLPFPYVRKVGRDELNSEHWHEDQNNITQSSLLLNPQLTFDVDNETNVLIYELVKGTIDSMSITGTTSIAKMGTVNLNDYLKTTNTRLTVLLALYCVLKQKWDQCNLCRHPLLIVQDKLWQYVHDLLQLVLDYGNHI</sequence>
<dbReference type="EMBL" id="ASPP01010350">
    <property type="protein sequence ID" value="ETO22942.1"/>
    <property type="molecule type" value="Genomic_DNA"/>
</dbReference>
<organism evidence="1 2">
    <name type="scientific">Reticulomyxa filosa</name>
    <dbReference type="NCBI Taxonomy" id="46433"/>
    <lineage>
        <taxon>Eukaryota</taxon>
        <taxon>Sar</taxon>
        <taxon>Rhizaria</taxon>
        <taxon>Retaria</taxon>
        <taxon>Foraminifera</taxon>
        <taxon>Monothalamids</taxon>
        <taxon>Reticulomyxidae</taxon>
        <taxon>Reticulomyxa</taxon>
    </lineage>
</organism>
<name>X6NCA2_RETFI</name>
<gene>
    <name evidence="1" type="ORF">RFI_14250</name>
</gene>
<accession>X6NCA2</accession>
<evidence type="ECO:0000313" key="1">
    <source>
        <dbReference type="EMBL" id="ETO22942.1"/>
    </source>
</evidence>
<dbReference type="Proteomes" id="UP000023152">
    <property type="component" value="Unassembled WGS sequence"/>
</dbReference>
<reference evidence="1 2" key="1">
    <citation type="journal article" date="2013" name="Curr. Biol.">
        <title>The Genome of the Foraminiferan Reticulomyxa filosa.</title>
        <authorList>
            <person name="Glockner G."/>
            <person name="Hulsmann N."/>
            <person name="Schleicher M."/>
            <person name="Noegel A.A."/>
            <person name="Eichinger L."/>
            <person name="Gallinger C."/>
            <person name="Pawlowski J."/>
            <person name="Sierra R."/>
            <person name="Euteneuer U."/>
            <person name="Pillet L."/>
            <person name="Moustafa A."/>
            <person name="Platzer M."/>
            <person name="Groth M."/>
            <person name="Szafranski K."/>
            <person name="Schliwa M."/>
        </authorList>
    </citation>
    <scope>NUCLEOTIDE SEQUENCE [LARGE SCALE GENOMIC DNA]</scope>
</reference>
<protein>
    <submittedName>
        <fullName evidence="1">Uncharacterized protein</fullName>
    </submittedName>
</protein>
<feature type="non-terminal residue" evidence="1">
    <location>
        <position position="224"/>
    </location>
</feature>
<evidence type="ECO:0000313" key="2">
    <source>
        <dbReference type="Proteomes" id="UP000023152"/>
    </source>
</evidence>
<proteinExistence type="predicted"/>
<comment type="caution">
    <text evidence="1">The sequence shown here is derived from an EMBL/GenBank/DDBJ whole genome shotgun (WGS) entry which is preliminary data.</text>
</comment>